<accession>A0A6C0H1W9</accession>
<dbReference type="AlphaFoldDB" id="A0A6C0H1W9"/>
<sequence>MSASMKMFIRSNKLMVAIFMFLTIFISIHYTKPGFIYTADGGFRQFGVGYREKTVIPIWVVSIVVAIMCYWFVLWTLHQ</sequence>
<evidence type="ECO:0000256" key="1">
    <source>
        <dbReference type="SAM" id="Phobius"/>
    </source>
</evidence>
<organism evidence="2">
    <name type="scientific">viral metagenome</name>
    <dbReference type="NCBI Taxonomy" id="1070528"/>
    <lineage>
        <taxon>unclassified sequences</taxon>
        <taxon>metagenomes</taxon>
        <taxon>organismal metagenomes</taxon>
    </lineage>
</organism>
<keyword evidence="1" id="KW-1133">Transmembrane helix</keyword>
<keyword evidence="1" id="KW-0472">Membrane</keyword>
<keyword evidence="1" id="KW-0812">Transmembrane</keyword>
<dbReference type="EMBL" id="MN739851">
    <property type="protein sequence ID" value="QHT74532.1"/>
    <property type="molecule type" value="Genomic_DNA"/>
</dbReference>
<reference evidence="2" key="1">
    <citation type="journal article" date="2020" name="Nature">
        <title>Giant virus diversity and host interactions through global metagenomics.</title>
        <authorList>
            <person name="Schulz F."/>
            <person name="Roux S."/>
            <person name="Paez-Espino D."/>
            <person name="Jungbluth S."/>
            <person name="Walsh D.A."/>
            <person name="Denef V.J."/>
            <person name="McMahon K.D."/>
            <person name="Konstantinidis K.T."/>
            <person name="Eloe-Fadrosh E.A."/>
            <person name="Kyrpides N.C."/>
            <person name="Woyke T."/>
        </authorList>
    </citation>
    <scope>NUCLEOTIDE SEQUENCE</scope>
    <source>
        <strain evidence="2">GVMAG-M-3300023179-59</strain>
    </source>
</reference>
<proteinExistence type="predicted"/>
<protein>
    <submittedName>
        <fullName evidence="2">Uncharacterized protein</fullName>
    </submittedName>
</protein>
<feature type="transmembrane region" description="Helical" evidence="1">
    <location>
        <begin position="55"/>
        <end position="77"/>
    </location>
</feature>
<evidence type="ECO:0000313" key="2">
    <source>
        <dbReference type="EMBL" id="QHT74532.1"/>
    </source>
</evidence>
<name>A0A6C0H1W9_9ZZZZ</name>